<dbReference type="AlphaFoldDB" id="A0AAD3S0B9"/>
<evidence type="ECO:0000313" key="2">
    <source>
        <dbReference type="Proteomes" id="UP001279734"/>
    </source>
</evidence>
<name>A0AAD3S0B9_NEPGR</name>
<dbReference type="Proteomes" id="UP001279734">
    <property type="component" value="Unassembled WGS sequence"/>
</dbReference>
<organism evidence="1 2">
    <name type="scientific">Nepenthes gracilis</name>
    <name type="common">Slender pitcher plant</name>
    <dbReference type="NCBI Taxonomy" id="150966"/>
    <lineage>
        <taxon>Eukaryota</taxon>
        <taxon>Viridiplantae</taxon>
        <taxon>Streptophyta</taxon>
        <taxon>Embryophyta</taxon>
        <taxon>Tracheophyta</taxon>
        <taxon>Spermatophyta</taxon>
        <taxon>Magnoliopsida</taxon>
        <taxon>eudicotyledons</taxon>
        <taxon>Gunneridae</taxon>
        <taxon>Pentapetalae</taxon>
        <taxon>Caryophyllales</taxon>
        <taxon>Nepenthaceae</taxon>
        <taxon>Nepenthes</taxon>
    </lineage>
</organism>
<accession>A0AAD3S0B9</accession>
<keyword evidence="2" id="KW-1185">Reference proteome</keyword>
<comment type="caution">
    <text evidence="1">The sequence shown here is derived from an EMBL/GenBank/DDBJ whole genome shotgun (WGS) entry which is preliminary data.</text>
</comment>
<sequence length="99" mass="10711">MMASLISSGMSKPGCPIFVLGDVWDFFGGRDLRFSLLLLETPSAVRGVKMLQILLDLGNGRDAAAFVSCCWKLWAAVLRCSGQWPLIHAVGSIVLQSRG</sequence>
<reference evidence="1" key="1">
    <citation type="submission" date="2023-05" db="EMBL/GenBank/DDBJ databases">
        <title>Nepenthes gracilis genome sequencing.</title>
        <authorList>
            <person name="Fukushima K."/>
        </authorList>
    </citation>
    <scope>NUCLEOTIDE SEQUENCE</scope>
    <source>
        <strain evidence="1">SING2019-196</strain>
    </source>
</reference>
<evidence type="ECO:0000313" key="1">
    <source>
        <dbReference type="EMBL" id="GMH02002.1"/>
    </source>
</evidence>
<dbReference type="EMBL" id="BSYO01000003">
    <property type="protein sequence ID" value="GMH02002.1"/>
    <property type="molecule type" value="Genomic_DNA"/>
</dbReference>
<proteinExistence type="predicted"/>
<protein>
    <submittedName>
        <fullName evidence="1">Uncharacterized protein</fullName>
    </submittedName>
</protein>
<gene>
    <name evidence="1" type="ORF">Nepgr_003841</name>
</gene>